<name>A0AB36SMU7_9BACI</name>
<evidence type="ECO:0000256" key="1">
    <source>
        <dbReference type="SAM" id="Phobius"/>
    </source>
</evidence>
<keyword evidence="1" id="KW-0472">Membrane</keyword>
<feature type="transmembrane region" description="Helical" evidence="1">
    <location>
        <begin position="51"/>
        <end position="72"/>
    </location>
</feature>
<dbReference type="AlphaFoldDB" id="A0AB36SMU7"/>
<organism evidence="2 3">
    <name type="scientific">Bacillus toyonensis</name>
    <dbReference type="NCBI Taxonomy" id="155322"/>
    <lineage>
        <taxon>Bacteria</taxon>
        <taxon>Bacillati</taxon>
        <taxon>Bacillota</taxon>
        <taxon>Bacilli</taxon>
        <taxon>Bacillales</taxon>
        <taxon>Bacillaceae</taxon>
        <taxon>Bacillus</taxon>
        <taxon>Bacillus cereus group</taxon>
    </lineage>
</organism>
<comment type="caution">
    <text evidence="2">The sequence shown here is derived from an EMBL/GenBank/DDBJ whole genome shotgun (WGS) entry which is preliminary data.</text>
</comment>
<gene>
    <name evidence="2" type="ORF">CN596_12180</name>
</gene>
<evidence type="ECO:0000313" key="3">
    <source>
        <dbReference type="Proteomes" id="UP000220934"/>
    </source>
</evidence>
<sequence>MIHTIGTFKSEVIKSNLLFLATIKMLSRMISSPVYPVDFAIEKSLLINVELKTLFVCIFSTLELIIVNVMLIRIGDSCYDAIIN</sequence>
<accession>A0AB36SMU7</accession>
<keyword evidence="1" id="KW-1133">Transmembrane helix</keyword>
<proteinExistence type="predicted"/>
<dbReference type="Proteomes" id="UP000220934">
    <property type="component" value="Unassembled WGS sequence"/>
</dbReference>
<protein>
    <submittedName>
        <fullName evidence="2">Uncharacterized protein</fullName>
    </submittedName>
</protein>
<dbReference type="EMBL" id="NUAJ01000012">
    <property type="protein sequence ID" value="PEN54729.1"/>
    <property type="molecule type" value="Genomic_DNA"/>
</dbReference>
<keyword evidence="1" id="KW-0812">Transmembrane</keyword>
<reference evidence="2 3" key="1">
    <citation type="submission" date="2017-09" db="EMBL/GenBank/DDBJ databases">
        <title>Large-scale bioinformatics analysis of Bacillus genomes uncovers conserved roles of natural products in bacterial physiology.</title>
        <authorList>
            <consortium name="Agbiome Team Llc"/>
            <person name="Bleich R.M."/>
            <person name="Kirk G.J."/>
            <person name="Santa Maria K.C."/>
            <person name="Allen S.E."/>
            <person name="Farag S."/>
            <person name="Shank E.A."/>
            <person name="Bowers A."/>
        </authorList>
    </citation>
    <scope>NUCLEOTIDE SEQUENCE [LARGE SCALE GENOMIC DNA]</scope>
    <source>
        <strain evidence="2 3">AFS027958</strain>
    </source>
</reference>
<evidence type="ECO:0000313" key="2">
    <source>
        <dbReference type="EMBL" id="PEN54729.1"/>
    </source>
</evidence>